<dbReference type="GeneID" id="92078267"/>
<gene>
    <name evidence="2" type="ORF">PG986_008983</name>
</gene>
<evidence type="ECO:0000313" key="3">
    <source>
        <dbReference type="Proteomes" id="UP001391051"/>
    </source>
</evidence>
<proteinExistence type="predicted"/>
<evidence type="ECO:0000256" key="1">
    <source>
        <dbReference type="SAM" id="MobiDB-lite"/>
    </source>
</evidence>
<evidence type="ECO:0000313" key="2">
    <source>
        <dbReference type="EMBL" id="KAK7948097.1"/>
    </source>
</evidence>
<dbReference type="RefSeq" id="XP_066697603.1">
    <property type="nucleotide sequence ID" value="XM_066845205.1"/>
</dbReference>
<name>A0ABR1Q6E9_9PEZI</name>
<accession>A0ABR1Q6E9</accession>
<protein>
    <submittedName>
        <fullName evidence="2">Uncharacterized protein</fullName>
    </submittedName>
</protein>
<dbReference type="EMBL" id="JAQQWE010000006">
    <property type="protein sequence ID" value="KAK7948097.1"/>
    <property type="molecule type" value="Genomic_DNA"/>
</dbReference>
<keyword evidence="3" id="KW-1185">Reference proteome</keyword>
<feature type="region of interest" description="Disordered" evidence="1">
    <location>
        <begin position="62"/>
        <end position="90"/>
    </location>
</feature>
<comment type="caution">
    <text evidence="2">The sequence shown here is derived from an EMBL/GenBank/DDBJ whole genome shotgun (WGS) entry which is preliminary data.</text>
</comment>
<dbReference type="Proteomes" id="UP001391051">
    <property type="component" value="Unassembled WGS sequence"/>
</dbReference>
<reference evidence="2 3" key="1">
    <citation type="submission" date="2023-01" db="EMBL/GenBank/DDBJ databases">
        <title>Analysis of 21 Apiospora genomes using comparative genomics revels a genus with tremendous synthesis potential of carbohydrate active enzymes and secondary metabolites.</title>
        <authorList>
            <person name="Sorensen T."/>
        </authorList>
    </citation>
    <scope>NUCLEOTIDE SEQUENCE [LARGE SCALE GENOMIC DNA]</scope>
    <source>
        <strain evidence="2 3">CBS 24483</strain>
    </source>
</reference>
<organism evidence="2 3">
    <name type="scientific">Apiospora aurea</name>
    <dbReference type="NCBI Taxonomy" id="335848"/>
    <lineage>
        <taxon>Eukaryota</taxon>
        <taxon>Fungi</taxon>
        <taxon>Dikarya</taxon>
        <taxon>Ascomycota</taxon>
        <taxon>Pezizomycotina</taxon>
        <taxon>Sordariomycetes</taxon>
        <taxon>Xylariomycetidae</taxon>
        <taxon>Amphisphaeriales</taxon>
        <taxon>Apiosporaceae</taxon>
        <taxon>Apiospora</taxon>
    </lineage>
</organism>
<sequence length="108" mass="12207">MACYGPYDEASVAQPFGQQSYLLSIRRLAHAFHVLKPDARRRLRRREERMAWAAAPQQTVVDSSFDPQHRDQPAASRRPSMLSMRAGDAPGFKQMATSSYIGQSRLVN</sequence>